<dbReference type="SUPFAM" id="SSF54523">
    <property type="entry name" value="Pili subunits"/>
    <property type="match status" value="1"/>
</dbReference>
<protein>
    <recommendedName>
        <fullName evidence="5">Prepilin-type N-terminal cleavage/methylation domain-containing protein</fullName>
    </recommendedName>
</protein>
<evidence type="ECO:0000313" key="3">
    <source>
        <dbReference type="EMBL" id="KRK74198.1"/>
    </source>
</evidence>
<dbReference type="PROSITE" id="PS00409">
    <property type="entry name" value="PROKAR_NTER_METHYL"/>
    <property type="match status" value="1"/>
</dbReference>
<keyword evidence="2" id="KW-0178">Competence</keyword>
<dbReference type="STRING" id="1291734.FD02_GL000793"/>
<evidence type="ECO:0000256" key="2">
    <source>
        <dbReference type="ARBA" id="ARBA00023287"/>
    </source>
</evidence>
<keyword evidence="4" id="KW-1185">Reference proteome</keyword>
<name>A0A0R1JS56_9LACO</name>
<comment type="caution">
    <text evidence="3">The sequence shown here is derived from an EMBL/GenBank/DDBJ whole genome shotgun (WGS) entry which is preliminary data.</text>
</comment>
<evidence type="ECO:0008006" key="5">
    <source>
        <dbReference type="Google" id="ProtNLM"/>
    </source>
</evidence>
<dbReference type="InterPro" id="IPR045584">
    <property type="entry name" value="Pilin-like"/>
</dbReference>
<sequence>MMKKRLRGFTLVEVLAALGIIIVLTLSLVATIQAQVTRAHRQHLEALVAVVNSEIVAAYQGQNVAASDLKSGETMVKAQIITSAQWQELAGAVKLSLDEPPQFTVTGEP</sequence>
<dbReference type="InterPro" id="IPR012902">
    <property type="entry name" value="N_methyl_site"/>
</dbReference>
<organism evidence="3 4">
    <name type="scientific">Lacticaseibacillus nasuensis JCM 17158</name>
    <dbReference type="NCBI Taxonomy" id="1291734"/>
    <lineage>
        <taxon>Bacteria</taxon>
        <taxon>Bacillati</taxon>
        <taxon>Bacillota</taxon>
        <taxon>Bacilli</taxon>
        <taxon>Lactobacillales</taxon>
        <taxon>Lactobacillaceae</taxon>
        <taxon>Lacticaseibacillus</taxon>
    </lineage>
</organism>
<dbReference type="GO" id="GO:0030420">
    <property type="term" value="P:establishment of competence for transformation"/>
    <property type="evidence" value="ECO:0007669"/>
    <property type="project" value="UniProtKB-KW"/>
</dbReference>
<accession>A0A0R1JS56</accession>
<evidence type="ECO:0000256" key="1">
    <source>
        <dbReference type="ARBA" id="ARBA00004241"/>
    </source>
</evidence>
<dbReference type="Proteomes" id="UP000051804">
    <property type="component" value="Unassembled WGS sequence"/>
</dbReference>
<dbReference type="PATRIC" id="fig|1291734.4.peg.820"/>
<evidence type="ECO:0000313" key="4">
    <source>
        <dbReference type="Proteomes" id="UP000051804"/>
    </source>
</evidence>
<dbReference type="AlphaFoldDB" id="A0A0R1JS56"/>
<dbReference type="GO" id="GO:0009986">
    <property type="term" value="C:cell surface"/>
    <property type="evidence" value="ECO:0007669"/>
    <property type="project" value="UniProtKB-SubCell"/>
</dbReference>
<gene>
    <name evidence="3" type="ORF">FD02_GL000793</name>
</gene>
<comment type="subcellular location">
    <subcellularLocation>
        <location evidence="1">Cell surface</location>
    </subcellularLocation>
</comment>
<proteinExistence type="predicted"/>
<dbReference type="EMBL" id="AZDJ01000001">
    <property type="protein sequence ID" value="KRK74198.1"/>
    <property type="molecule type" value="Genomic_DNA"/>
</dbReference>
<dbReference type="Pfam" id="PF07963">
    <property type="entry name" value="N_methyl"/>
    <property type="match status" value="1"/>
</dbReference>
<reference evidence="3 4" key="1">
    <citation type="journal article" date="2015" name="Genome Announc.">
        <title>Expanding the biotechnology potential of lactobacilli through comparative genomics of 213 strains and associated genera.</title>
        <authorList>
            <person name="Sun Z."/>
            <person name="Harris H.M."/>
            <person name="McCann A."/>
            <person name="Guo C."/>
            <person name="Argimon S."/>
            <person name="Zhang W."/>
            <person name="Yang X."/>
            <person name="Jeffery I.B."/>
            <person name="Cooney J.C."/>
            <person name="Kagawa T.F."/>
            <person name="Liu W."/>
            <person name="Song Y."/>
            <person name="Salvetti E."/>
            <person name="Wrobel A."/>
            <person name="Rasinkangas P."/>
            <person name="Parkhill J."/>
            <person name="Rea M.C."/>
            <person name="O'Sullivan O."/>
            <person name="Ritari J."/>
            <person name="Douillard F.P."/>
            <person name="Paul Ross R."/>
            <person name="Yang R."/>
            <person name="Briner A.E."/>
            <person name="Felis G.E."/>
            <person name="de Vos W.M."/>
            <person name="Barrangou R."/>
            <person name="Klaenhammer T.R."/>
            <person name="Caufield P.W."/>
            <person name="Cui Y."/>
            <person name="Zhang H."/>
            <person name="O'Toole P.W."/>
        </authorList>
    </citation>
    <scope>NUCLEOTIDE SEQUENCE [LARGE SCALE GENOMIC DNA]</scope>
    <source>
        <strain evidence="3 4">JCM 17158</strain>
    </source>
</reference>